<evidence type="ECO:0000259" key="3">
    <source>
        <dbReference type="Pfam" id="PF10145"/>
    </source>
</evidence>
<gene>
    <name evidence="4" type="ORF">S01H1_14499</name>
</gene>
<evidence type="ECO:0000313" key="4">
    <source>
        <dbReference type="EMBL" id="GAF67361.1"/>
    </source>
</evidence>
<dbReference type="Pfam" id="PF10145">
    <property type="entry name" value="PhageMin_Tail"/>
    <property type="match status" value="1"/>
</dbReference>
<organism evidence="4">
    <name type="scientific">marine sediment metagenome</name>
    <dbReference type="NCBI Taxonomy" id="412755"/>
    <lineage>
        <taxon>unclassified sequences</taxon>
        <taxon>metagenomes</taxon>
        <taxon>ecological metagenomes</taxon>
    </lineage>
</organism>
<keyword evidence="1" id="KW-1188">Viral release from host cell</keyword>
<feature type="domain" description="Phage tail tape measure protein" evidence="3">
    <location>
        <begin position="14"/>
        <end position="195"/>
    </location>
</feature>
<feature type="non-terminal residue" evidence="4">
    <location>
        <position position="393"/>
    </location>
</feature>
<dbReference type="InterPro" id="IPR010090">
    <property type="entry name" value="Phage_tape_meas"/>
</dbReference>
<dbReference type="EMBL" id="BARS01007543">
    <property type="protein sequence ID" value="GAF67361.1"/>
    <property type="molecule type" value="Genomic_DNA"/>
</dbReference>
<feature type="transmembrane region" description="Helical" evidence="2">
    <location>
        <begin position="328"/>
        <end position="351"/>
    </location>
</feature>
<feature type="non-terminal residue" evidence="4">
    <location>
        <position position="1"/>
    </location>
</feature>
<dbReference type="PANTHER" id="PTHR37813">
    <property type="entry name" value="FELS-2 PROPHAGE PROTEIN"/>
    <property type="match status" value="1"/>
</dbReference>
<keyword evidence="2" id="KW-0812">Transmembrane</keyword>
<dbReference type="AlphaFoldDB" id="X0RWG5"/>
<evidence type="ECO:0000256" key="1">
    <source>
        <dbReference type="ARBA" id="ARBA00022612"/>
    </source>
</evidence>
<proteinExistence type="predicted"/>
<comment type="caution">
    <text evidence="4">The sequence shown here is derived from an EMBL/GenBank/DDBJ whole genome shotgun (WGS) entry which is preliminary data.</text>
</comment>
<sequence>SHNLQQLLGDIETTAFAMGERFGASAIDATQAMESLIKAGMTASEAMEAVEGALALATIEQIDSATASNLLVQALTLFDIQAKDAIVAVDGLVAASARGIDTATGYALGLSNVGATAATMGMTLDETLGALVILDNTFASASKSGTYLNRALIDMTIKTKELNLELYNADGSMKSMDEIVGQVRDTIVGYGSDQELVNKYLENFSMWGRRGIEALVGYDESVLEVTQSLKGQATATDQVSVLMETFRGRMQRADAELENNKIALGESTTGITLMYKEFAASLGPMGAFADSLGNMMGPSMLQGFTFMAGKGMYEALAGSGGFVAGLKVVVATLTGPVALAIAGTLLAIGLFKDKTGEMGDELDAFSELSTRIWLDEARAVDEFGSVYQAQASG</sequence>
<keyword evidence="2" id="KW-1133">Transmembrane helix</keyword>
<keyword evidence="2" id="KW-0472">Membrane</keyword>
<dbReference type="PANTHER" id="PTHR37813:SF1">
    <property type="entry name" value="FELS-2 PROPHAGE PROTEIN"/>
    <property type="match status" value="1"/>
</dbReference>
<name>X0RWG5_9ZZZZ</name>
<dbReference type="NCBIfam" id="TIGR01760">
    <property type="entry name" value="tape_meas_TP901"/>
    <property type="match status" value="1"/>
</dbReference>
<evidence type="ECO:0000256" key="2">
    <source>
        <dbReference type="SAM" id="Phobius"/>
    </source>
</evidence>
<accession>X0RWG5</accession>
<protein>
    <recommendedName>
        <fullName evidence="3">Phage tail tape measure protein domain-containing protein</fullName>
    </recommendedName>
</protein>
<reference evidence="4" key="1">
    <citation type="journal article" date="2014" name="Front. Microbiol.">
        <title>High frequency of phylogenetically diverse reductive dehalogenase-homologous genes in deep subseafloor sedimentary metagenomes.</title>
        <authorList>
            <person name="Kawai M."/>
            <person name="Futagami T."/>
            <person name="Toyoda A."/>
            <person name="Takaki Y."/>
            <person name="Nishi S."/>
            <person name="Hori S."/>
            <person name="Arai W."/>
            <person name="Tsubouchi T."/>
            <person name="Morono Y."/>
            <person name="Uchiyama I."/>
            <person name="Ito T."/>
            <person name="Fujiyama A."/>
            <person name="Inagaki F."/>
            <person name="Takami H."/>
        </authorList>
    </citation>
    <scope>NUCLEOTIDE SEQUENCE</scope>
    <source>
        <strain evidence="4">Expedition CK06-06</strain>
    </source>
</reference>